<dbReference type="AlphaFoldDB" id="A0A165FFC6"/>
<protein>
    <submittedName>
        <fullName evidence="2">Uncharacterized protein</fullName>
    </submittedName>
</protein>
<dbReference type="RefSeq" id="XP_018186466.1">
    <property type="nucleotide sequence ID" value="XM_018329574.1"/>
</dbReference>
<evidence type="ECO:0000256" key="1">
    <source>
        <dbReference type="SAM" id="MobiDB-lite"/>
    </source>
</evidence>
<feature type="region of interest" description="Disordered" evidence="1">
    <location>
        <begin position="1"/>
        <end position="24"/>
    </location>
</feature>
<gene>
    <name evidence="2" type="ORF">L228DRAFT_181821</name>
</gene>
<evidence type="ECO:0000313" key="3">
    <source>
        <dbReference type="Proteomes" id="UP000076632"/>
    </source>
</evidence>
<dbReference type="EMBL" id="KV407462">
    <property type="protein sequence ID" value="KZF20911.1"/>
    <property type="molecule type" value="Genomic_DNA"/>
</dbReference>
<reference evidence="2 3" key="1">
    <citation type="journal article" date="2016" name="Fungal Biol.">
        <title>The genome of Xylona heveae provides a window into fungal endophytism.</title>
        <authorList>
            <person name="Gazis R."/>
            <person name="Kuo A."/>
            <person name="Riley R."/>
            <person name="LaButti K."/>
            <person name="Lipzen A."/>
            <person name="Lin J."/>
            <person name="Amirebrahimi M."/>
            <person name="Hesse C.N."/>
            <person name="Spatafora J.W."/>
            <person name="Henrissat B."/>
            <person name="Hainaut M."/>
            <person name="Grigoriev I.V."/>
            <person name="Hibbett D.S."/>
        </authorList>
    </citation>
    <scope>NUCLEOTIDE SEQUENCE [LARGE SCALE GENOMIC DNA]</scope>
    <source>
        <strain evidence="2 3">TC161</strain>
    </source>
</reference>
<dbReference type="Proteomes" id="UP000076632">
    <property type="component" value="Unassembled WGS sequence"/>
</dbReference>
<proteinExistence type="predicted"/>
<evidence type="ECO:0000313" key="2">
    <source>
        <dbReference type="EMBL" id="KZF20911.1"/>
    </source>
</evidence>
<dbReference type="GeneID" id="28894711"/>
<name>A0A165FFC6_XYLHT</name>
<keyword evidence="3" id="KW-1185">Reference proteome</keyword>
<accession>A0A165FFC6</accession>
<sequence>MSAGILDMRRMPPRAVPPPPPSASAAAAAAALPHVPPHQTPVAIPVADHPGGLSLPHENADCDTTRKWIIDLLVHPDNGYSEEEAKATADKHRGRFRVMTILTLEKKQSLFGILEGAIIHEAVTRKVEVWTRCIIQSSLFV</sequence>
<organism evidence="2 3">
    <name type="scientific">Xylona heveae (strain CBS 132557 / TC161)</name>
    <dbReference type="NCBI Taxonomy" id="1328760"/>
    <lineage>
        <taxon>Eukaryota</taxon>
        <taxon>Fungi</taxon>
        <taxon>Dikarya</taxon>
        <taxon>Ascomycota</taxon>
        <taxon>Pezizomycotina</taxon>
        <taxon>Xylonomycetes</taxon>
        <taxon>Xylonales</taxon>
        <taxon>Xylonaceae</taxon>
        <taxon>Xylona</taxon>
    </lineage>
</organism>
<dbReference type="InParanoid" id="A0A165FFC6"/>